<keyword evidence="5" id="KW-1185">Reference proteome</keyword>
<dbReference type="Proteomes" id="UP001279410">
    <property type="component" value="Unassembled WGS sequence"/>
</dbReference>
<dbReference type="PANTHER" id="PTHR11835">
    <property type="entry name" value="DECARBOXYLATING DEHYDROGENASES-ISOCITRATE, ISOPROPYLMALATE, TARTRATE"/>
    <property type="match status" value="1"/>
</dbReference>
<evidence type="ECO:0000313" key="5">
    <source>
        <dbReference type="Proteomes" id="UP001279410"/>
    </source>
</evidence>
<keyword evidence="3" id="KW-0816">Tricarboxylic acid cycle</keyword>
<dbReference type="Gene3D" id="3.40.718.10">
    <property type="entry name" value="Isopropylmalate Dehydrogenase"/>
    <property type="match status" value="1"/>
</dbReference>
<dbReference type="AlphaFoldDB" id="A0AAD3R010"/>
<comment type="similarity">
    <text evidence="1">Belongs to the isocitrate and isopropylmalate dehydrogenases family.</text>
</comment>
<proteinExistence type="inferred from homology"/>
<evidence type="ECO:0000256" key="3">
    <source>
        <dbReference type="ARBA" id="ARBA00022532"/>
    </source>
</evidence>
<evidence type="ECO:0000256" key="1">
    <source>
        <dbReference type="ARBA" id="ARBA00007769"/>
    </source>
</evidence>
<comment type="subunit">
    <text evidence="2">Heterooligomer of subunits alpha (IDH3A), beta (IDH3B), and gamma (IDH3G) in the apparent ratio of 2:1:1. The heterodimer containing one IDH3A and one IDH3B subunit and the heterodimer containing one IDH3A and one IDH3G subunit assemble into a heterotetramer (which contains two subunits of IDH3A, one of IDH3B and one of IDH3G) and further into the heterooctamer.</text>
</comment>
<dbReference type="GO" id="GO:0005739">
    <property type="term" value="C:mitochondrion"/>
    <property type="evidence" value="ECO:0007669"/>
    <property type="project" value="TreeGrafter"/>
</dbReference>
<evidence type="ECO:0000256" key="2">
    <source>
        <dbReference type="ARBA" id="ARBA00011525"/>
    </source>
</evidence>
<sequence length="222" mass="25007">MTARSVRSLSGVLKPVFSSRLPRVCGAATCNQRHTSTYTTIPPPARYGGRHTVTLIPGDGIGPELANHVRELFRTTLDLYANVMHCQSLPGGGHHRNIDIMIIRRTRGRVQQPGHENVPGLSNVCKITSDQIRALLTTPLRNGRERTQTRSWVTASSWRPRRLPAVTLKSSLDSMIVDNTTMQLEFSRPQQFGRDGHAEPVRQRREQRVLGWLEDRAWCLSN</sequence>
<dbReference type="GO" id="GO:0006102">
    <property type="term" value="P:isocitrate metabolic process"/>
    <property type="evidence" value="ECO:0007669"/>
    <property type="project" value="TreeGrafter"/>
</dbReference>
<name>A0AAD3R010_LATJO</name>
<comment type="caution">
    <text evidence="4">The sequence shown here is derived from an EMBL/GenBank/DDBJ whole genome shotgun (WGS) entry which is preliminary data.</text>
</comment>
<reference evidence="4" key="1">
    <citation type="submission" date="2022-08" db="EMBL/GenBank/DDBJ databases">
        <title>Genome sequencing of akame (Lates japonicus).</title>
        <authorList>
            <person name="Hashiguchi Y."/>
            <person name="Takahashi H."/>
        </authorList>
    </citation>
    <scope>NUCLEOTIDE SEQUENCE</scope>
    <source>
        <strain evidence="4">Kochi</strain>
    </source>
</reference>
<gene>
    <name evidence="4" type="ORF">AKAME5_000373600</name>
</gene>
<accession>A0AAD3R010</accession>
<dbReference type="GO" id="GO:0006099">
    <property type="term" value="P:tricarboxylic acid cycle"/>
    <property type="evidence" value="ECO:0007669"/>
    <property type="project" value="UniProtKB-KW"/>
</dbReference>
<dbReference type="EMBL" id="BRZM01000009">
    <property type="protein sequence ID" value="GLD50553.1"/>
    <property type="molecule type" value="Genomic_DNA"/>
</dbReference>
<dbReference type="PANTHER" id="PTHR11835:SF60">
    <property type="entry name" value="ISOCITRATE DEHYDROGENASE [NAD] SUBUNIT, MITOCHONDRIAL"/>
    <property type="match status" value="1"/>
</dbReference>
<dbReference type="SUPFAM" id="SSF53659">
    <property type="entry name" value="Isocitrate/Isopropylmalate dehydrogenase-like"/>
    <property type="match status" value="1"/>
</dbReference>
<protein>
    <submittedName>
        <fullName evidence="4">Isocitrate dehydrogenase [NAD]</fullName>
    </submittedName>
</protein>
<evidence type="ECO:0000313" key="4">
    <source>
        <dbReference type="EMBL" id="GLD50553.1"/>
    </source>
</evidence>
<organism evidence="4 5">
    <name type="scientific">Lates japonicus</name>
    <name type="common">Japanese lates</name>
    <dbReference type="NCBI Taxonomy" id="270547"/>
    <lineage>
        <taxon>Eukaryota</taxon>
        <taxon>Metazoa</taxon>
        <taxon>Chordata</taxon>
        <taxon>Craniata</taxon>
        <taxon>Vertebrata</taxon>
        <taxon>Euteleostomi</taxon>
        <taxon>Actinopterygii</taxon>
        <taxon>Neopterygii</taxon>
        <taxon>Teleostei</taxon>
        <taxon>Neoteleostei</taxon>
        <taxon>Acanthomorphata</taxon>
        <taxon>Carangaria</taxon>
        <taxon>Carangaria incertae sedis</taxon>
        <taxon>Centropomidae</taxon>
        <taxon>Lates</taxon>
    </lineage>
</organism>